<feature type="transmembrane region" description="Helical" evidence="7">
    <location>
        <begin position="361"/>
        <end position="377"/>
    </location>
</feature>
<dbReference type="InterPro" id="IPR050833">
    <property type="entry name" value="Poly_Biosynth_Transport"/>
</dbReference>
<dbReference type="Proteomes" id="UP001203342">
    <property type="component" value="Unassembled WGS sequence"/>
</dbReference>
<feature type="transmembrane region" description="Helical" evidence="7">
    <location>
        <begin position="289"/>
        <end position="307"/>
    </location>
</feature>
<feature type="transmembrane region" description="Helical" evidence="7">
    <location>
        <begin position="149"/>
        <end position="166"/>
    </location>
</feature>
<feature type="transmembrane region" description="Helical" evidence="7">
    <location>
        <begin position="81"/>
        <end position="104"/>
    </location>
</feature>
<dbReference type="PANTHER" id="PTHR30250">
    <property type="entry name" value="PST FAMILY PREDICTED COLANIC ACID TRANSPORTER"/>
    <property type="match status" value="1"/>
</dbReference>
<sequence length="483" mass="55660">MRFKIEDKALSAYLWDFGGKFIKQGVSLVITIILARILSPNDFGLLASIVVFTSLSNVFSDMGLSGSIIQRTRVLPIHLHSVFYFNLFIASLLTLIMFFCAPLIGSYYGEPKLVLLARVMSVSFILDAFNTIQNALIKKDLKFKYFAKFRLFSSVLSGIVGVVLAFNGYGVWALVVQMLFELVIYDICVWKISTYTPKPQFSFKALKTLWGFGFRIFIAKFLNNLYQQFDILVIGKVLSFVTLGFYQRAKSLNGMINSYSTESIMNIMFPLLSKMQNNKKMFLEKVNEVYDIILILSFFLSGLLFLISEDFIIILLTEKWRPTIEIFKIMVIGGFILPINGLFVTILSSKGNSKKFLKLEVIKKILFLLPLIFFIYSKNVNAFLYLNLLVGIITLLVNFYFVQKEIEVYWFVFFKPLFFYAFFLVILIYSLTYLFTFIEGNNFLHLMSVSFTYLIIFVVVGVILKLPGTNHITKLLKKVRYNL</sequence>
<accession>A0ABT0TFE7</accession>
<feature type="transmembrane region" description="Helical" evidence="7">
    <location>
        <begin position="228"/>
        <end position="246"/>
    </location>
</feature>
<evidence type="ECO:0000256" key="4">
    <source>
        <dbReference type="ARBA" id="ARBA00022692"/>
    </source>
</evidence>
<organism evidence="8 9">
    <name type="scientific">Flavobacterium fragile</name>
    <dbReference type="NCBI Taxonomy" id="2949085"/>
    <lineage>
        <taxon>Bacteria</taxon>
        <taxon>Pseudomonadati</taxon>
        <taxon>Bacteroidota</taxon>
        <taxon>Flavobacteriia</taxon>
        <taxon>Flavobacteriales</taxon>
        <taxon>Flavobacteriaceae</taxon>
        <taxon>Flavobacterium</taxon>
    </lineage>
</organism>
<evidence type="ECO:0000313" key="8">
    <source>
        <dbReference type="EMBL" id="MCL9769693.1"/>
    </source>
</evidence>
<keyword evidence="6 7" id="KW-0472">Membrane</keyword>
<feature type="transmembrane region" description="Helical" evidence="7">
    <location>
        <begin position="408"/>
        <end position="431"/>
    </location>
</feature>
<feature type="transmembrane region" description="Helical" evidence="7">
    <location>
        <begin position="327"/>
        <end position="349"/>
    </location>
</feature>
<reference evidence="8 9" key="1">
    <citation type="submission" date="2022-05" db="EMBL/GenBank/DDBJ databases">
        <title>Flavobacterium sp., isolated from activated sludge.</title>
        <authorList>
            <person name="Ran Q."/>
        </authorList>
    </citation>
    <scope>NUCLEOTIDE SEQUENCE [LARGE SCALE GENOMIC DNA]</scope>
    <source>
        <strain evidence="8 9">HXWNR69</strain>
    </source>
</reference>
<dbReference type="EMBL" id="JAMLJN010000003">
    <property type="protein sequence ID" value="MCL9769693.1"/>
    <property type="molecule type" value="Genomic_DNA"/>
</dbReference>
<feature type="transmembrane region" description="Helical" evidence="7">
    <location>
        <begin position="45"/>
        <end position="69"/>
    </location>
</feature>
<evidence type="ECO:0000256" key="7">
    <source>
        <dbReference type="SAM" id="Phobius"/>
    </source>
</evidence>
<dbReference type="Pfam" id="PF13440">
    <property type="entry name" value="Polysacc_synt_3"/>
    <property type="match status" value="1"/>
</dbReference>
<gene>
    <name evidence="8" type="ORF">NAT47_04615</name>
</gene>
<keyword evidence="3" id="KW-1003">Cell membrane</keyword>
<evidence type="ECO:0000256" key="6">
    <source>
        <dbReference type="ARBA" id="ARBA00023136"/>
    </source>
</evidence>
<evidence type="ECO:0000256" key="3">
    <source>
        <dbReference type="ARBA" id="ARBA00022475"/>
    </source>
</evidence>
<name>A0ABT0TFE7_9FLAO</name>
<feature type="transmembrane region" description="Helical" evidence="7">
    <location>
        <begin position="443"/>
        <end position="464"/>
    </location>
</feature>
<comment type="caution">
    <text evidence="8">The sequence shown here is derived from an EMBL/GenBank/DDBJ whole genome shotgun (WGS) entry which is preliminary data.</text>
</comment>
<dbReference type="CDD" id="cd13127">
    <property type="entry name" value="MATE_tuaB_like"/>
    <property type="match status" value="1"/>
</dbReference>
<feature type="transmembrane region" description="Helical" evidence="7">
    <location>
        <begin position="116"/>
        <end position="137"/>
    </location>
</feature>
<keyword evidence="9" id="KW-1185">Reference proteome</keyword>
<feature type="transmembrane region" description="Helical" evidence="7">
    <location>
        <begin position="21"/>
        <end position="39"/>
    </location>
</feature>
<proteinExistence type="inferred from homology"/>
<keyword evidence="5 7" id="KW-1133">Transmembrane helix</keyword>
<evidence type="ECO:0000313" key="9">
    <source>
        <dbReference type="Proteomes" id="UP001203342"/>
    </source>
</evidence>
<evidence type="ECO:0000256" key="2">
    <source>
        <dbReference type="ARBA" id="ARBA00007430"/>
    </source>
</evidence>
<comment type="subcellular location">
    <subcellularLocation>
        <location evidence="1">Cell membrane</location>
        <topology evidence="1">Multi-pass membrane protein</topology>
    </subcellularLocation>
</comment>
<keyword evidence="4 7" id="KW-0812">Transmembrane</keyword>
<protein>
    <submittedName>
        <fullName evidence="8">Lipopolysaccharide biosynthesis protein</fullName>
    </submittedName>
</protein>
<dbReference type="RefSeq" id="WP_250580753.1">
    <property type="nucleotide sequence ID" value="NZ_JAMLJN010000003.1"/>
</dbReference>
<evidence type="ECO:0000256" key="5">
    <source>
        <dbReference type="ARBA" id="ARBA00022989"/>
    </source>
</evidence>
<comment type="similarity">
    <text evidence="2">Belongs to the polysaccharide synthase family.</text>
</comment>
<evidence type="ECO:0000256" key="1">
    <source>
        <dbReference type="ARBA" id="ARBA00004651"/>
    </source>
</evidence>
<feature type="transmembrane region" description="Helical" evidence="7">
    <location>
        <begin position="383"/>
        <end position="401"/>
    </location>
</feature>
<dbReference type="PANTHER" id="PTHR30250:SF10">
    <property type="entry name" value="LIPOPOLYSACCHARIDE BIOSYNTHESIS PROTEIN WZXC"/>
    <property type="match status" value="1"/>
</dbReference>